<dbReference type="RefSeq" id="WP_380568564.1">
    <property type="nucleotide sequence ID" value="NZ_JBEUKS010000018.1"/>
</dbReference>
<accession>A0ABV6XZS7</accession>
<dbReference type="SUPFAM" id="SSF46785">
    <property type="entry name" value="Winged helix' DNA-binding domain"/>
    <property type="match status" value="1"/>
</dbReference>
<keyword evidence="3" id="KW-1185">Reference proteome</keyword>
<evidence type="ECO:0000313" key="3">
    <source>
        <dbReference type="Proteomes" id="UP001592581"/>
    </source>
</evidence>
<protein>
    <submittedName>
        <fullName evidence="2">PadR family transcriptional regulator</fullName>
    </submittedName>
</protein>
<proteinExistence type="predicted"/>
<sequence length="214" mass="24449">MAKRKMTNPLALAVLATVREQPRHPYEIAQVLRSRGKEHSIKINYGSLYTVVQSLERHGFIEASGTERDGRRPERTLYRITEAGSAELLDWLAELVTDPVKEYPRFESALSLIGVFAPDQAMELLQRRVAEQDARIADQREELAAVRASGVPRIFLVESEYSLAMRVAENEWTRQLLKEMADGSLEGMDGWRQYHATGEAPQEWLELEAEHTRE</sequence>
<dbReference type="InterPro" id="IPR036390">
    <property type="entry name" value="WH_DNA-bd_sf"/>
</dbReference>
<gene>
    <name evidence="2" type="ORF">ABUW04_35795</name>
</gene>
<evidence type="ECO:0000313" key="2">
    <source>
        <dbReference type="EMBL" id="MFC1443612.1"/>
    </source>
</evidence>
<dbReference type="Proteomes" id="UP001592581">
    <property type="component" value="Unassembled WGS sequence"/>
</dbReference>
<dbReference type="PANTHER" id="PTHR43252">
    <property type="entry name" value="TRANSCRIPTIONAL REGULATOR YQJI"/>
    <property type="match status" value="1"/>
</dbReference>
<organism evidence="2 3">
    <name type="scientific">Streptacidiphilus jeojiensis</name>
    <dbReference type="NCBI Taxonomy" id="3229225"/>
    <lineage>
        <taxon>Bacteria</taxon>
        <taxon>Bacillati</taxon>
        <taxon>Actinomycetota</taxon>
        <taxon>Actinomycetes</taxon>
        <taxon>Kitasatosporales</taxon>
        <taxon>Streptomycetaceae</taxon>
        <taxon>Streptacidiphilus</taxon>
    </lineage>
</organism>
<name>A0ABV6XZS7_9ACTN</name>
<dbReference type="EMBL" id="JBEUKS010000018">
    <property type="protein sequence ID" value="MFC1443612.1"/>
    <property type="molecule type" value="Genomic_DNA"/>
</dbReference>
<dbReference type="InterPro" id="IPR005149">
    <property type="entry name" value="Tscrpt_reg_PadR_N"/>
</dbReference>
<dbReference type="InterPro" id="IPR036388">
    <property type="entry name" value="WH-like_DNA-bd_sf"/>
</dbReference>
<dbReference type="PANTHER" id="PTHR43252:SF7">
    <property type="entry name" value="TRANSCRIPTIONAL REGULATOR YQJI"/>
    <property type="match status" value="1"/>
</dbReference>
<feature type="domain" description="Transcription regulator PadR N-terminal" evidence="1">
    <location>
        <begin position="14"/>
        <end position="88"/>
    </location>
</feature>
<dbReference type="Gene3D" id="1.10.10.10">
    <property type="entry name" value="Winged helix-like DNA-binding domain superfamily/Winged helix DNA-binding domain"/>
    <property type="match status" value="1"/>
</dbReference>
<dbReference type="Pfam" id="PF03551">
    <property type="entry name" value="PadR"/>
    <property type="match status" value="1"/>
</dbReference>
<reference evidence="2 3" key="1">
    <citation type="submission" date="2024-06" db="EMBL/GenBank/DDBJ databases">
        <authorList>
            <person name="Lee S.D."/>
        </authorList>
    </citation>
    <scope>NUCLEOTIDE SEQUENCE [LARGE SCALE GENOMIC DNA]</scope>
    <source>
        <strain evidence="2 3">N1-10</strain>
    </source>
</reference>
<comment type="caution">
    <text evidence="2">The sequence shown here is derived from an EMBL/GenBank/DDBJ whole genome shotgun (WGS) entry which is preliminary data.</text>
</comment>
<evidence type="ECO:0000259" key="1">
    <source>
        <dbReference type="Pfam" id="PF03551"/>
    </source>
</evidence>